<dbReference type="Proteomes" id="UP000291343">
    <property type="component" value="Unassembled WGS sequence"/>
</dbReference>
<evidence type="ECO:0000256" key="10">
    <source>
        <dbReference type="ARBA" id="ARBA00023180"/>
    </source>
</evidence>
<comment type="similarity">
    <text evidence="3">Belongs to the PIGG/PIGN/PIGO family. PIGG subfamily.</text>
</comment>
<evidence type="ECO:0000256" key="1">
    <source>
        <dbReference type="ARBA" id="ARBA00004477"/>
    </source>
</evidence>
<dbReference type="GO" id="GO:0006506">
    <property type="term" value="P:GPI anchor biosynthetic process"/>
    <property type="evidence" value="ECO:0007669"/>
    <property type="project" value="UniProtKB-UniPathway"/>
</dbReference>
<evidence type="ECO:0000256" key="9">
    <source>
        <dbReference type="ARBA" id="ARBA00023136"/>
    </source>
</evidence>
<keyword evidence="6 11" id="KW-0812">Transmembrane</keyword>
<protein>
    <recommendedName>
        <fullName evidence="12">GPI ethanolamine phosphate transferase 2 C-terminal domain-containing protein</fullName>
    </recommendedName>
</protein>
<feature type="transmembrane region" description="Helical" evidence="11">
    <location>
        <begin position="446"/>
        <end position="464"/>
    </location>
</feature>
<keyword evidence="8 11" id="KW-1133">Transmembrane helix</keyword>
<comment type="pathway">
    <text evidence="2">Glycolipid biosynthesis; glycosylphosphatidylinositol-anchor biosynthesis.</text>
</comment>
<proteinExistence type="inferred from homology"/>
<feature type="transmembrane region" description="Helical" evidence="11">
    <location>
        <begin position="858"/>
        <end position="880"/>
    </location>
</feature>
<feature type="transmembrane region" description="Helical" evidence="11">
    <location>
        <begin position="619"/>
        <end position="638"/>
    </location>
</feature>
<dbReference type="InterPro" id="IPR045687">
    <property type="entry name" value="PIGG/GPI7_C"/>
</dbReference>
<keyword evidence="4" id="KW-0337">GPI-anchor biosynthesis</keyword>
<dbReference type="CDD" id="cd16024">
    <property type="entry name" value="GPI_EPT_2"/>
    <property type="match status" value="1"/>
</dbReference>
<gene>
    <name evidence="13" type="ORF">LSTR_LSTR009645</name>
</gene>
<sequence length="913" mass="103118">MQHFKKRLLYFYCANCATFSMLVFLNGFFPTKNSSYLFSSFDDYPSHIDDIFFDPGKVFEAKVQKTVIVVIDALRYDFVSEPAGSHNVPYIASLVNQGHGCLHKMEANSPTVTMPRIKAVTTGSVSNFIDVVMNFGSTEVHEDNIIYQLSERYNVTFFGDDTWLKLFPNKFTRSEGTTSFYVSDYTEVDNNVTRNVVNELEKTDWDVMILHYLGLDHIGHLEGAESPLIRTKLNELDRVISSIHNYLLNWESLNNKTSLLLIFGDHGMRDAGGHGGASYAETLVPLLSFGLQCSGMKSHPIAQVDLAPTLSILLGVPIPMNNIGRLITDLYRSFPLKQLLYALYYNSQQVLTQFIDNGGSLTHESFLLYKEAVRQHTMWLKYNETRDAANVVRLYENTLKTMSRYLIKSMVEFHLIEMVLAVFILSQVTLIVVLNVIQIKVPSRKHVRNIVVIIVMISFACWLIDSPSTHCCSSTLSSLSFVLLSILIAVINCLILMSSTINEKYAKVESDIGKCLALGCFLLIIAMGSTSLIEEEQSVWYHMWALFCAVAMLSVDKVSELAKWMIILVVHRLARDLHSAGSGWLANHDNKSHLSFISLIGLMGVWLSCIRMNDINSRIFSTIHSILSGASVILVYVYHCSTKKIHLLLGSYDMGGKSLVNIFLVVCLVTVFVKLVTTLVRCRADACIKSKNSPSHVVDAFIVGWILFCSLLLRPHNIWLLPAMLLSSEIMVSVLKDTVQLTIGYYWLGMIFYFYQGNTNSIASIDVAAGYIGQEVYDPIIAGLMITVHTFTFPVLSFLCLLSKIFNRDWRKELVVLYRVEALLLLLQLLNYTSLMIFQRYHLFIWSVFSPKLLYLSAHTLLTLILLFITELVIVINYGIEKLSPIRQTSSINVANANQQHVNYVDSGNEGYL</sequence>
<dbReference type="STRING" id="195883.A0A482WNI1"/>
<feature type="transmembrane region" description="Helical" evidence="11">
    <location>
        <begin position="659"/>
        <end position="680"/>
    </location>
</feature>
<dbReference type="AlphaFoldDB" id="A0A482WNI1"/>
<evidence type="ECO:0000256" key="7">
    <source>
        <dbReference type="ARBA" id="ARBA00022824"/>
    </source>
</evidence>
<feature type="transmembrane region" description="Helical" evidence="11">
    <location>
        <begin position="515"/>
        <end position="533"/>
    </location>
</feature>
<name>A0A482WNI1_LAOST</name>
<dbReference type="Pfam" id="PF01663">
    <property type="entry name" value="Phosphodiest"/>
    <property type="match status" value="1"/>
</dbReference>
<dbReference type="GO" id="GO:0051267">
    <property type="term" value="F:CP2 mannose-ethanolamine phosphotransferase activity"/>
    <property type="evidence" value="ECO:0007669"/>
    <property type="project" value="TreeGrafter"/>
</dbReference>
<keyword evidence="9 11" id="KW-0472">Membrane</keyword>
<evidence type="ECO:0000256" key="6">
    <source>
        <dbReference type="ARBA" id="ARBA00022692"/>
    </source>
</evidence>
<evidence type="ECO:0000313" key="14">
    <source>
        <dbReference type="Proteomes" id="UP000291343"/>
    </source>
</evidence>
<accession>A0A482WNI1</accession>
<dbReference type="InterPro" id="IPR037674">
    <property type="entry name" value="PIG-G_N"/>
</dbReference>
<dbReference type="GO" id="GO:0005789">
    <property type="term" value="C:endoplasmic reticulum membrane"/>
    <property type="evidence" value="ECO:0007669"/>
    <property type="project" value="UniProtKB-SubCell"/>
</dbReference>
<evidence type="ECO:0000259" key="12">
    <source>
        <dbReference type="Pfam" id="PF19316"/>
    </source>
</evidence>
<dbReference type="EMBL" id="QKKF02029694">
    <property type="protein sequence ID" value="RZF35053.1"/>
    <property type="molecule type" value="Genomic_DNA"/>
</dbReference>
<dbReference type="UniPathway" id="UPA00196"/>
<feature type="transmembrane region" description="Helical" evidence="11">
    <location>
        <begin position="738"/>
        <end position="755"/>
    </location>
</feature>
<feature type="transmembrane region" description="Helical" evidence="11">
    <location>
        <begin position="9"/>
        <end position="29"/>
    </location>
</feature>
<evidence type="ECO:0000256" key="11">
    <source>
        <dbReference type="SAM" id="Phobius"/>
    </source>
</evidence>
<dbReference type="InParanoid" id="A0A482WNI1"/>
<dbReference type="InterPro" id="IPR002591">
    <property type="entry name" value="Phosphodiest/P_Trfase"/>
</dbReference>
<keyword evidence="14" id="KW-1185">Reference proteome</keyword>
<feature type="transmembrane region" description="Helical" evidence="11">
    <location>
        <begin position="413"/>
        <end position="434"/>
    </location>
</feature>
<comment type="caution">
    <text evidence="13">The sequence shown here is derived from an EMBL/GenBank/DDBJ whole genome shotgun (WGS) entry which is preliminary data.</text>
</comment>
<evidence type="ECO:0000313" key="13">
    <source>
        <dbReference type="EMBL" id="RZF35053.1"/>
    </source>
</evidence>
<feature type="transmembrane region" description="Helical" evidence="11">
    <location>
        <begin position="476"/>
        <end position="495"/>
    </location>
</feature>
<feature type="transmembrane region" description="Helical" evidence="11">
    <location>
        <begin position="814"/>
        <end position="838"/>
    </location>
</feature>
<keyword evidence="10" id="KW-0325">Glycoprotein</keyword>
<keyword evidence="7" id="KW-0256">Endoplasmic reticulum</keyword>
<dbReference type="InterPro" id="IPR017850">
    <property type="entry name" value="Alkaline_phosphatase_core_sf"/>
</dbReference>
<reference evidence="13 14" key="1">
    <citation type="journal article" date="2017" name="Gigascience">
        <title>Genome sequence of the small brown planthopper, Laodelphax striatellus.</title>
        <authorList>
            <person name="Zhu J."/>
            <person name="Jiang F."/>
            <person name="Wang X."/>
            <person name="Yang P."/>
            <person name="Bao Y."/>
            <person name="Zhao W."/>
            <person name="Wang W."/>
            <person name="Lu H."/>
            <person name="Wang Q."/>
            <person name="Cui N."/>
            <person name="Li J."/>
            <person name="Chen X."/>
            <person name="Luo L."/>
            <person name="Yu J."/>
            <person name="Kang L."/>
            <person name="Cui F."/>
        </authorList>
    </citation>
    <scope>NUCLEOTIDE SEQUENCE [LARGE SCALE GENOMIC DNA]</scope>
    <source>
        <strain evidence="13">Lst14</strain>
    </source>
</reference>
<keyword evidence="5" id="KW-0808">Transferase</keyword>
<dbReference type="Gene3D" id="3.40.720.10">
    <property type="entry name" value="Alkaline Phosphatase, subunit A"/>
    <property type="match status" value="1"/>
</dbReference>
<evidence type="ECO:0000256" key="2">
    <source>
        <dbReference type="ARBA" id="ARBA00004687"/>
    </source>
</evidence>
<feature type="transmembrane region" description="Helical" evidence="11">
    <location>
        <begin position="780"/>
        <end position="802"/>
    </location>
</feature>
<evidence type="ECO:0000256" key="4">
    <source>
        <dbReference type="ARBA" id="ARBA00022502"/>
    </source>
</evidence>
<evidence type="ECO:0000256" key="5">
    <source>
        <dbReference type="ARBA" id="ARBA00022679"/>
    </source>
</evidence>
<dbReference type="FunCoup" id="A0A482WNI1">
    <property type="interactions" value="820"/>
</dbReference>
<comment type="subcellular location">
    <subcellularLocation>
        <location evidence="1">Endoplasmic reticulum membrane</location>
        <topology evidence="1">Multi-pass membrane protein</topology>
    </subcellularLocation>
</comment>
<dbReference type="SUPFAM" id="SSF53649">
    <property type="entry name" value="Alkaline phosphatase-like"/>
    <property type="match status" value="1"/>
</dbReference>
<feature type="transmembrane region" description="Helical" evidence="11">
    <location>
        <begin position="594"/>
        <end position="613"/>
    </location>
</feature>
<evidence type="ECO:0000256" key="3">
    <source>
        <dbReference type="ARBA" id="ARBA00005315"/>
    </source>
</evidence>
<organism evidence="13 14">
    <name type="scientific">Laodelphax striatellus</name>
    <name type="common">Small brown planthopper</name>
    <name type="synonym">Delphax striatella</name>
    <dbReference type="NCBI Taxonomy" id="195883"/>
    <lineage>
        <taxon>Eukaryota</taxon>
        <taxon>Metazoa</taxon>
        <taxon>Ecdysozoa</taxon>
        <taxon>Arthropoda</taxon>
        <taxon>Hexapoda</taxon>
        <taxon>Insecta</taxon>
        <taxon>Pterygota</taxon>
        <taxon>Neoptera</taxon>
        <taxon>Paraneoptera</taxon>
        <taxon>Hemiptera</taxon>
        <taxon>Auchenorrhyncha</taxon>
        <taxon>Fulgoroidea</taxon>
        <taxon>Delphacidae</taxon>
        <taxon>Criomorphinae</taxon>
        <taxon>Laodelphax</taxon>
    </lineage>
</organism>
<dbReference type="PANTHER" id="PTHR23072:SF0">
    <property type="entry name" value="GPI ETHANOLAMINE PHOSPHATE TRANSFERASE 2"/>
    <property type="match status" value="1"/>
</dbReference>
<dbReference type="PANTHER" id="PTHR23072">
    <property type="entry name" value="PHOSPHATIDYLINOSITOL GLYCAN-RELATED"/>
    <property type="match status" value="1"/>
</dbReference>
<dbReference type="OrthoDB" id="272139at2759"/>
<dbReference type="SMR" id="A0A482WNI1"/>
<evidence type="ECO:0000256" key="8">
    <source>
        <dbReference type="ARBA" id="ARBA00022989"/>
    </source>
</evidence>
<dbReference type="Pfam" id="PF19316">
    <property type="entry name" value="PIGO_PIGG"/>
    <property type="match status" value="1"/>
</dbReference>
<dbReference type="InterPro" id="IPR039527">
    <property type="entry name" value="PIGG/GPI7"/>
</dbReference>
<feature type="domain" description="GPI ethanolamine phosphate transferase 2 C-terminal" evidence="12">
    <location>
        <begin position="482"/>
        <end position="865"/>
    </location>
</feature>